<comment type="similarity">
    <text evidence="7">Belongs to the ATPase delta chain family.</text>
</comment>
<protein>
    <recommendedName>
        <fullName evidence="7">ATP synthase subunit delta</fullName>
    </recommendedName>
    <alternativeName>
        <fullName evidence="7">ATP synthase F(1) sector subunit delta</fullName>
    </alternativeName>
    <alternativeName>
        <fullName evidence="7">F-type ATPase subunit delta</fullName>
        <shortName evidence="7">F-ATPase subunit delta</shortName>
    </alternativeName>
</protein>
<dbReference type="GO" id="GO:0016787">
    <property type="term" value="F:hydrolase activity"/>
    <property type="evidence" value="ECO:0007669"/>
    <property type="project" value="UniProtKB-KW"/>
</dbReference>
<dbReference type="AlphaFoldDB" id="A0A3L7A1C3"/>
<keyword evidence="7" id="KW-1003">Cell membrane</keyword>
<evidence type="ECO:0000256" key="3">
    <source>
        <dbReference type="ARBA" id="ARBA00022781"/>
    </source>
</evidence>
<dbReference type="RefSeq" id="WP_121671314.1">
    <property type="nucleotide sequence ID" value="NZ_BMXM01000002.1"/>
</dbReference>
<accession>A0A3L7A1C3</accession>
<evidence type="ECO:0000313" key="9">
    <source>
        <dbReference type="Proteomes" id="UP000270299"/>
    </source>
</evidence>
<evidence type="ECO:0000256" key="7">
    <source>
        <dbReference type="HAMAP-Rule" id="MF_01416"/>
    </source>
</evidence>
<organism evidence="8 9">
    <name type="scientific">Mycetocola manganoxydans</name>
    <dbReference type="NCBI Taxonomy" id="699879"/>
    <lineage>
        <taxon>Bacteria</taxon>
        <taxon>Bacillati</taxon>
        <taxon>Actinomycetota</taxon>
        <taxon>Actinomycetes</taxon>
        <taxon>Micrococcales</taxon>
        <taxon>Microbacteriaceae</taxon>
        <taxon>Mycetocola</taxon>
    </lineage>
</organism>
<comment type="function">
    <text evidence="7">F(1)F(0) ATP synthase produces ATP from ADP in the presence of a proton or sodium gradient. F-type ATPases consist of two structural domains, F(1) containing the extramembraneous catalytic core and F(0) containing the membrane proton channel, linked together by a central stalk and a peripheral stalk. During catalysis, ATP synthesis in the catalytic domain of F(1) is coupled via a rotary mechanism of the central stalk subunits to proton translocation.</text>
</comment>
<keyword evidence="6 7" id="KW-0066">ATP synthesis</keyword>
<dbReference type="OrthoDB" id="5242917at2"/>
<dbReference type="EMBL" id="RCUV01000001">
    <property type="protein sequence ID" value="RLP73765.1"/>
    <property type="molecule type" value="Genomic_DNA"/>
</dbReference>
<sequence>MGSATRGAVTSARNVLAGLPSVDLASAQGLFGAAATIAGSMQLRSLLTDSGRSVEEKSRMVTSLFGSRLSESALHLVIAAVSARWSSQDDLVAGIEQLALRAAAASAPADVDVAGELFAFGSVIQSDSELEFALGSRAGAKEAKVALVERLLRGRASDQTILIVEHFVRTPGSRNIGESIDYARSVAADQSGFAVATVQSAHELTAAQVERLERALSGKYDRAVRVNQVINPDVIGGFRIQVDNDVIDGSVASRINDLRLQLAS</sequence>
<keyword evidence="2 7" id="KW-0813">Transport</keyword>
<evidence type="ECO:0000313" key="8">
    <source>
        <dbReference type="EMBL" id="RLP73765.1"/>
    </source>
</evidence>
<dbReference type="HAMAP" id="MF_01416">
    <property type="entry name" value="ATP_synth_delta_bact"/>
    <property type="match status" value="1"/>
</dbReference>
<reference evidence="8 9" key="1">
    <citation type="submission" date="2018-10" db="EMBL/GenBank/DDBJ databases">
        <authorList>
            <person name="Li J."/>
        </authorList>
    </citation>
    <scope>NUCLEOTIDE SEQUENCE [LARGE SCALE GENOMIC DNA]</scope>
    <source>
        <strain evidence="8 9">CCTCC AB209002</strain>
    </source>
</reference>
<keyword evidence="3 7" id="KW-0375">Hydrogen ion transport</keyword>
<keyword evidence="8" id="KW-0378">Hydrolase</keyword>
<dbReference type="NCBIfam" id="NF009967">
    <property type="entry name" value="PRK13430.1"/>
    <property type="match status" value="1"/>
</dbReference>
<dbReference type="Proteomes" id="UP000270299">
    <property type="component" value="Unassembled WGS sequence"/>
</dbReference>
<dbReference type="PANTHER" id="PTHR11910">
    <property type="entry name" value="ATP SYNTHASE DELTA CHAIN"/>
    <property type="match status" value="1"/>
</dbReference>
<dbReference type="InterPro" id="IPR000711">
    <property type="entry name" value="ATPase_OSCP/dsu"/>
</dbReference>
<evidence type="ECO:0000256" key="2">
    <source>
        <dbReference type="ARBA" id="ARBA00022448"/>
    </source>
</evidence>
<keyword evidence="4 7" id="KW-0406">Ion transport</keyword>
<proteinExistence type="inferred from homology"/>
<comment type="subcellular location">
    <subcellularLocation>
        <location evidence="7">Cell membrane</location>
        <topology evidence="7">Peripheral membrane protein</topology>
    </subcellularLocation>
    <subcellularLocation>
        <location evidence="1">Membrane</location>
    </subcellularLocation>
</comment>
<dbReference type="Pfam" id="PF00213">
    <property type="entry name" value="OSCP"/>
    <property type="match status" value="1"/>
</dbReference>
<keyword evidence="7" id="KW-0139">CF(1)</keyword>
<evidence type="ECO:0000256" key="1">
    <source>
        <dbReference type="ARBA" id="ARBA00004370"/>
    </source>
</evidence>
<comment type="caution">
    <text evidence="8">The sequence shown here is derived from an EMBL/GenBank/DDBJ whole genome shotgun (WGS) entry which is preliminary data.</text>
</comment>
<evidence type="ECO:0000256" key="5">
    <source>
        <dbReference type="ARBA" id="ARBA00023136"/>
    </source>
</evidence>
<dbReference type="GO" id="GO:0045259">
    <property type="term" value="C:proton-transporting ATP synthase complex"/>
    <property type="evidence" value="ECO:0007669"/>
    <property type="project" value="UniProtKB-KW"/>
</dbReference>
<gene>
    <name evidence="7" type="primary">atpH</name>
    <name evidence="8" type="ORF">D9V29_00220</name>
</gene>
<comment type="function">
    <text evidence="7">This protein is part of the stalk that links CF(0) to CF(1). It either transmits conformational changes from CF(0) to CF(1) or is implicated in proton conduction.</text>
</comment>
<keyword evidence="9" id="KW-1185">Reference proteome</keyword>
<dbReference type="GO" id="GO:0046933">
    <property type="term" value="F:proton-transporting ATP synthase activity, rotational mechanism"/>
    <property type="evidence" value="ECO:0007669"/>
    <property type="project" value="UniProtKB-UniRule"/>
</dbReference>
<keyword evidence="5 7" id="KW-0472">Membrane</keyword>
<name>A0A3L7A1C3_9MICO</name>
<evidence type="ECO:0000256" key="4">
    <source>
        <dbReference type="ARBA" id="ARBA00023065"/>
    </source>
</evidence>
<evidence type="ECO:0000256" key="6">
    <source>
        <dbReference type="ARBA" id="ARBA00023310"/>
    </source>
</evidence>
<dbReference type="GO" id="GO:0005886">
    <property type="term" value="C:plasma membrane"/>
    <property type="evidence" value="ECO:0007669"/>
    <property type="project" value="UniProtKB-SubCell"/>
</dbReference>